<keyword evidence="4" id="KW-1185">Reference proteome</keyword>
<evidence type="ECO:0000259" key="2">
    <source>
        <dbReference type="Pfam" id="PF02721"/>
    </source>
</evidence>
<feature type="compositionally biased region" description="Polar residues" evidence="1">
    <location>
        <begin position="396"/>
        <end position="407"/>
    </location>
</feature>
<dbReference type="InterPro" id="IPR012340">
    <property type="entry name" value="NA-bd_OB-fold"/>
</dbReference>
<gene>
    <name evidence="3" type="ORF">PIB30_074002</name>
</gene>
<dbReference type="PANTHER" id="PTHR47165:SF4">
    <property type="entry name" value="OS03G0429900 PROTEIN"/>
    <property type="match status" value="1"/>
</dbReference>
<sequence length="407" mass="45819">MKKAMNQKENFLAEVHSRTPGWNFNLYVIRMWDVPTKYNPNELWYVEMILQDSKGERMHAVLPRSLLKRWGKVLKEFHLFNMRWFVVVEDKLKSKTTGTDIVLTFSNKTQVTPLTNPSFPLEALRLKPIGDLLQAERIDDAELFDVVALVVGREDPREMLTKQGKELKRLQIVVEDIDLGNGGAGASSRISHVSSRTAVSAVEELSQPNAQVMKIEDVVKCTEECKPWIAASIMGVNNGMHDWYKVEVMVYDGTACLNLLMWDTQVIQLCGKRADQVAKEDMEELGYPPTLDNLIQRNAMFKINVKRNNIDKDDQVYTVSNICEDDDLVKQHLPDDFTSHADGTVTEMGGSNSLGDSEAVANLQTDCHDYLHVDPAKRNVTEQTGGSGVDEAQLEGQLSTNKFSGRG</sequence>
<proteinExistence type="predicted"/>
<dbReference type="InterPro" id="IPR003871">
    <property type="entry name" value="RFA1B/D_OB_1st"/>
</dbReference>
<protein>
    <recommendedName>
        <fullName evidence="2">Replication protein A 70 kDa DNA-binding subunit B/D first OB fold domain-containing protein</fullName>
    </recommendedName>
</protein>
<dbReference type="CDD" id="cd04480">
    <property type="entry name" value="RPA1_DBD_A_like"/>
    <property type="match status" value="1"/>
</dbReference>
<feature type="domain" description="Replication protein A 70 kDa DNA-binding subunit B/D first OB fold" evidence="2">
    <location>
        <begin position="10"/>
        <end position="113"/>
    </location>
</feature>
<evidence type="ECO:0000256" key="1">
    <source>
        <dbReference type="SAM" id="MobiDB-lite"/>
    </source>
</evidence>
<dbReference type="Gene3D" id="2.40.50.140">
    <property type="entry name" value="Nucleic acid-binding proteins"/>
    <property type="match status" value="2"/>
</dbReference>
<reference evidence="3 4" key="1">
    <citation type="journal article" date="2023" name="Plants (Basel)">
        <title>Bridging the Gap: Combining Genomics and Transcriptomics Approaches to Understand Stylosanthes scabra, an Orphan Legume from the Brazilian Caatinga.</title>
        <authorList>
            <person name="Ferreira-Neto J.R.C."/>
            <person name="da Silva M.D."/>
            <person name="Binneck E."/>
            <person name="de Melo N.F."/>
            <person name="da Silva R.H."/>
            <person name="de Melo A.L.T.M."/>
            <person name="Pandolfi V."/>
            <person name="Bustamante F.O."/>
            <person name="Brasileiro-Vidal A.C."/>
            <person name="Benko-Iseppon A.M."/>
        </authorList>
    </citation>
    <scope>NUCLEOTIDE SEQUENCE [LARGE SCALE GENOMIC DNA]</scope>
    <source>
        <tissue evidence="3">Leaves</tissue>
    </source>
</reference>
<evidence type="ECO:0000313" key="3">
    <source>
        <dbReference type="EMBL" id="MED6211476.1"/>
    </source>
</evidence>
<organism evidence="3 4">
    <name type="scientific">Stylosanthes scabra</name>
    <dbReference type="NCBI Taxonomy" id="79078"/>
    <lineage>
        <taxon>Eukaryota</taxon>
        <taxon>Viridiplantae</taxon>
        <taxon>Streptophyta</taxon>
        <taxon>Embryophyta</taxon>
        <taxon>Tracheophyta</taxon>
        <taxon>Spermatophyta</taxon>
        <taxon>Magnoliopsida</taxon>
        <taxon>eudicotyledons</taxon>
        <taxon>Gunneridae</taxon>
        <taxon>Pentapetalae</taxon>
        <taxon>rosids</taxon>
        <taxon>fabids</taxon>
        <taxon>Fabales</taxon>
        <taxon>Fabaceae</taxon>
        <taxon>Papilionoideae</taxon>
        <taxon>50 kb inversion clade</taxon>
        <taxon>dalbergioids sensu lato</taxon>
        <taxon>Dalbergieae</taxon>
        <taxon>Pterocarpus clade</taxon>
        <taxon>Stylosanthes</taxon>
    </lineage>
</organism>
<feature type="non-terminal residue" evidence="3">
    <location>
        <position position="407"/>
    </location>
</feature>
<feature type="region of interest" description="Disordered" evidence="1">
    <location>
        <begin position="380"/>
        <end position="407"/>
    </location>
</feature>
<dbReference type="SUPFAM" id="SSF50249">
    <property type="entry name" value="Nucleic acid-binding proteins"/>
    <property type="match status" value="2"/>
</dbReference>
<name>A0ABU6YNH9_9FABA</name>
<accession>A0ABU6YNH9</accession>
<evidence type="ECO:0000313" key="4">
    <source>
        <dbReference type="Proteomes" id="UP001341840"/>
    </source>
</evidence>
<dbReference type="Pfam" id="PF02721">
    <property type="entry name" value="DUF223"/>
    <property type="match status" value="1"/>
</dbReference>
<dbReference type="Proteomes" id="UP001341840">
    <property type="component" value="Unassembled WGS sequence"/>
</dbReference>
<dbReference type="PANTHER" id="PTHR47165">
    <property type="entry name" value="OS03G0429900 PROTEIN"/>
    <property type="match status" value="1"/>
</dbReference>
<dbReference type="EMBL" id="JASCZI010242565">
    <property type="protein sequence ID" value="MED6211476.1"/>
    <property type="molecule type" value="Genomic_DNA"/>
</dbReference>
<comment type="caution">
    <text evidence="3">The sequence shown here is derived from an EMBL/GenBank/DDBJ whole genome shotgun (WGS) entry which is preliminary data.</text>
</comment>